<dbReference type="Gene3D" id="1.10.10.60">
    <property type="entry name" value="Homeodomain-like"/>
    <property type="match status" value="1"/>
</dbReference>
<feature type="region of interest" description="Disordered" evidence="5">
    <location>
        <begin position="1"/>
        <end position="41"/>
    </location>
</feature>
<feature type="compositionally biased region" description="Basic and acidic residues" evidence="5">
    <location>
        <begin position="11"/>
        <end position="36"/>
    </location>
</feature>
<feature type="domain" description="HTH tetR-type" evidence="6">
    <location>
        <begin position="42"/>
        <end position="102"/>
    </location>
</feature>
<dbReference type="PANTHER" id="PTHR30055">
    <property type="entry name" value="HTH-TYPE TRANSCRIPTIONAL REGULATOR RUTR"/>
    <property type="match status" value="1"/>
</dbReference>
<dbReference type="Pfam" id="PF02909">
    <property type="entry name" value="TetR_C_1"/>
    <property type="match status" value="1"/>
</dbReference>
<feature type="compositionally biased region" description="Low complexity" evidence="5">
    <location>
        <begin position="1"/>
        <end position="10"/>
    </location>
</feature>
<dbReference type="PANTHER" id="PTHR30055:SF151">
    <property type="entry name" value="TRANSCRIPTIONAL REGULATORY PROTEIN"/>
    <property type="match status" value="1"/>
</dbReference>
<dbReference type="InterPro" id="IPR001647">
    <property type="entry name" value="HTH_TetR"/>
</dbReference>
<dbReference type="InterPro" id="IPR050109">
    <property type="entry name" value="HTH-type_TetR-like_transc_reg"/>
</dbReference>
<evidence type="ECO:0000313" key="8">
    <source>
        <dbReference type="Proteomes" id="UP001500622"/>
    </source>
</evidence>
<evidence type="ECO:0000256" key="5">
    <source>
        <dbReference type="SAM" id="MobiDB-lite"/>
    </source>
</evidence>
<dbReference type="Gene3D" id="1.10.357.10">
    <property type="entry name" value="Tetracycline Repressor, domain 2"/>
    <property type="match status" value="1"/>
</dbReference>
<evidence type="ECO:0000313" key="7">
    <source>
        <dbReference type="EMBL" id="GAA4429467.1"/>
    </source>
</evidence>
<gene>
    <name evidence="7" type="ORF">GCM10023169_31860</name>
</gene>
<evidence type="ECO:0000256" key="4">
    <source>
        <dbReference type="PROSITE-ProRule" id="PRU00335"/>
    </source>
</evidence>
<dbReference type="RefSeq" id="WP_345217252.1">
    <property type="nucleotide sequence ID" value="NZ_BAABGN010000012.1"/>
</dbReference>
<evidence type="ECO:0000256" key="1">
    <source>
        <dbReference type="ARBA" id="ARBA00023015"/>
    </source>
</evidence>
<proteinExistence type="predicted"/>
<accession>A0ABP8LGW9</accession>
<dbReference type="Proteomes" id="UP001500622">
    <property type="component" value="Unassembled WGS sequence"/>
</dbReference>
<name>A0ABP8LGW9_9MICO</name>
<dbReference type="Pfam" id="PF00440">
    <property type="entry name" value="TetR_N"/>
    <property type="match status" value="1"/>
</dbReference>
<comment type="caution">
    <text evidence="7">The sequence shown here is derived from an EMBL/GenBank/DDBJ whole genome shotgun (WGS) entry which is preliminary data.</text>
</comment>
<dbReference type="SUPFAM" id="SSF48498">
    <property type="entry name" value="Tetracyclin repressor-like, C-terminal domain"/>
    <property type="match status" value="1"/>
</dbReference>
<keyword evidence="8" id="KW-1185">Reference proteome</keyword>
<dbReference type="InterPro" id="IPR004111">
    <property type="entry name" value="Repressor_TetR_C"/>
</dbReference>
<reference evidence="8" key="1">
    <citation type="journal article" date="2019" name="Int. J. Syst. Evol. Microbiol.">
        <title>The Global Catalogue of Microorganisms (GCM) 10K type strain sequencing project: providing services to taxonomists for standard genome sequencing and annotation.</title>
        <authorList>
            <consortium name="The Broad Institute Genomics Platform"/>
            <consortium name="The Broad Institute Genome Sequencing Center for Infectious Disease"/>
            <person name="Wu L."/>
            <person name="Ma J."/>
        </authorList>
    </citation>
    <scope>NUCLEOTIDE SEQUENCE [LARGE SCALE GENOMIC DNA]</scope>
    <source>
        <strain evidence="8">JCM 17810</strain>
    </source>
</reference>
<protein>
    <submittedName>
        <fullName evidence="7">TetR/AcrR family transcriptional regulator</fullName>
    </submittedName>
</protein>
<dbReference type="InterPro" id="IPR009057">
    <property type="entry name" value="Homeodomain-like_sf"/>
</dbReference>
<sequence>MVRQTAGTDAGDSHAAADGHAGESRLVERRAVERRRPGPRAGLDVDKIVGAAIEIADSEGLNAVSMASVSTRLGFTPMSLYRHVGSKDELVERMQQAAIGPPARDVPPGWRAGLRAWTVEYVDRALEHPWVVDVPIYGPPRDPQSLRWLEQALRSLHGTPLAEGEKVGVALVLTNFARSTVSFTAGMRMGAQRAGASESPRYDEALRSVTDPETFPYLTRVLDSGVFTMPSVPGDAGLEDDFAFGLELVLDGVAALIDSRTRD</sequence>
<dbReference type="SUPFAM" id="SSF46689">
    <property type="entry name" value="Homeodomain-like"/>
    <property type="match status" value="1"/>
</dbReference>
<keyword evidence="1" id="KW-0805">Transcription regulation</keyword>
<dbReference type="PROSITE" id="PS50977">
    <property type="entry name" value="HTH_TETR_2"/>
    <property type="match status" value="1"/>
</dbReference>
<keyword evidence="3" id="KW-0804">Transcription</keyword>
<evidence type="ECO:0000259" key="6">
    <source>
        <dbReference type="PROSITE" id="PS50977"/>
    </source>
</evidence>
<keyword evidence="2 4" id="KW-0238">DNA-binding</keyword>
<feature type="DNA-binding region" description="H-T-H motif" evidence="4">
    <location>
        <begin position="65"/>
        <end position="84"/>
    </location>
</feature>
<dbReference type="InterPro" id="IPR036271">
    <property type="entry name" value="Tet_transcr_reg_TetR-rel_C_sf"/>
</dbReference>
<organism evidence="7 8">
    <name type="scientific">Georgenia halophila</name>
    <dbReference type="NCBI Taxonomy" id="620889"/>
    <lineage>
        <taxon>Bacteria</taxon>
        <taxon>Bacillati</taxon>
        <taxon>Actinomycetota</taxon>
        <taxon>Actinomycetes</taxon>
        <taxon>Micrococcales</taxon>
        <taxon>Bogoriellaceae</taxon>
        <taxon>Georgenia</taxon>
    </lineage>
</organism>
<evidence type="ECO:0000256" key="3">
    <source>
        <dbReference type="ARBA" id="ARBA00023163"/>
    </source>
</evidence>
<dbReference type="EMBL" id="BAABGN010000012">
    <property type="protein sequence ID" value="GAA4429467.1"/>
    <property type="molecule type" value="Genomic_DNA"/>
</dbReference>
<evidence type="ECO:0000256" key="2">
    <source>
        <dbReference type="ARBA" id="ARBA00023125"/>
    </source>
</evidence>